<keyword evidence="5" id="KW-1185">Reference proteome</keyword>
<dbReference type="AlphaFoldDB" id="A0A8J4BNF3"/>
<protein>
    <recommendedName>
        <fullName evidence="3">Pherophorin domain-containing protein</fullName>
    </recommendedName>
</protein>
<feature type="domain" description="Pherophorin" evidence="3">
    <location>
        <begin position="46"/>
        <end position="186"/>
    </location>
</feature>
<feature type="compositionally biased region" description="Pro residues" evidence="1">
    <location>
        <begin position="204"/>
        <end position="247"/>
    </location>
</feature>
<dbReference type="EMBL" id="BNCO01000074">
    <property type="protein sequence ID" value="GIL65256.1"/>
    <property type="molecule type" value="Genomic_DNA"/>
</dbReference>
<dbReference type="EMBL" id="BNCO01000074">
    <property type="protein sequence ID" value="GIL65257.1"/>
    <property type="molecule type" value="Genomic_DNA"/>
</dbReference>
<feature type="region of interest" description="Disordered" evidence="1">
    <location>
        <begin position="202"/>
        <end position="249"/>
    </location>
</feature>
<feature type="signal peptide" evidence="2">
    <location>
        <begin position="1"/>
        <end position="29"/>
    </location>
</feature>
<keyword evidence="2" id="KW-0732">Signal</keyword>
<evidence type="ECO:0000256" key="1">
    <source>
        <dbReference type="SAM" id="MobiDB-lite"/>
    </source>
</evidence>
<feature type="domain" description="Pherophorin" evidence="3">
    <location>
        <begin position="247"/>
        <end position="392"/>
    </location>
</feature>
<evidence type="ECO:0000313" key="5">
    <source>
        <dbReference type="Proteomes" id="UP000747399"/>
    </source>
</evidence>
<comment type="caution">
    <text evidence="4">The sequence shown here is derived from an EMBL/GenBank/DDBJ whole genome shotgun (WGS) entry which is preliminary data.</text>
</comment>
<evidence type="ECO:0000256" key="2">
    <source>
        <dbReference type="SAM" id="SignalP"/>
    </source>
</evidence>
<name>A0A8J4BNF3_9CHLO</name>
<feature type="chain" id="PRO_5036433532" description="Pherophorin domain-containing protein" evidence="2">
    <location>
        <begin position="30"/>
        <end position="398"/>
    </location>
</feature>
<sequence length="398" mass="41747">MMAERSSHAFAALAVILLAVVSILPTNLATPDVASSRRLLQSVEEFPPNCVCERNLSSSPFRLIPSSPSTIAGFSGYCFKIVDVGCNSTSTCCDGKQGVMKVEFDVEPSCKSSVKRVTLDRMPYGAWEFNAALGTLRVTSLNKTAKTAPGTEICLFLSNRANCTNLGALCGNCKYSIFNGGRDCCPVGILIASPLSPNIVPAFSQPPAPPASPPPPPPPSPLPPSPFPPSPSPPSPSPPPPPPPPAFPNCTCVREPEASRWSLSSTISTEPADGGLTSICVNVTTKDDCDAMSGCCAFTLHKVEFEVEPTCAGTLIAATVNGLRASRTFQTRPYPAIKVTNLARPFKVNEWLQVCILMRAPCNTVAALGSSGGNTIPVGLFSSPGSTPICCPIYTLGN</sequence>
<organism evidence="4 5">
    <name type="scientific">Volvox africanus</name>
    <dbReference type="NCBI Taxonomy" id="51714"/>
    <lineage>
        <taxon>Eukaryota</taxon>
        <taxon>Viridiplantae</taxon>
        <taxon>Chlorophyta</taxon>
        <taxon>core chlorophytes</taxon>
        <taxon>Chlorophyceae</taxon>
        <taxon>CS clade</taxon>
        <taxon>Chlamydomonadales</taxon>
        <taxon>Volvocaceae</taxon>
        <taxon>Volvox</taxon>
    </lineage>
</organism>
<gene>
    <name evidence="4" type="ORF">Vafri_19064</name>
</gene>
<dbReference type="InterPro" id="IPR024616">
    <property type="entry name" value="Pherophorin"/>
</dbReference>
<dbReference type="Pfam" id="PF12499">
    <property type="entry name" value="DUF3707"/>
    <property type="match status" value="2"/>
</dbReference>
<reference evidence="4" key="1">
    <citation type="journal article" date="2021" name="Proc. Natl. Acad. Sci. U.S.A.">
        <title>Three genomes in the algal genus Volvox reveal the fate of a haploid sex-determining region after a transition to homothallism.</title>
        <authorList>
            <person name="Yamamoto K."/>
            <person name="Hamaji T."/>
            <person name="Kawai-Toyooka H."/>
            <person name="Matsuzaki R."/>
            <person name="Takahashi F."/>
            <person name="Nishimura Y."/>
            <person name="Kawachi M."/>
            <person name="Noguchi H."/>
            <person name="Minakuchi Y."/>
            <person name="Umen J.G."/>
            <person name="Toyoda A."/>
            <person name="Nozaki H."/>
        </authorList>
    </citation>
    <scope>NUCLEOTIDE SEQUENCE</scope>
    <source>
        <strain evidence="4">NIES-3780</strain>
    </source>
</reference>
<dbReference type="Proteomes" id="UP000747399">
    <property type="component" value="Unassembled WGS sequence"/>
</dbReference>
<evidence type="ECO:0000313" key="4">
    <source>
        <dbReference type="EMBL" id="GIL65257.1"/>
    </source>
</evidence>
<accession>A0A8J4BNF3</accession>
<proteinExistence type="predicted"/>
<evidence type="ECO:0000259" key="3">
    <source>
        <dbReference type="Pfam" id="PF12499"/>
    </source>
</evidence>